<dbReference type="OrthoDB" id="132601at135619"/>
<proteinExistence type="predicted"/>
<dbReference type="KEGG" id="ksd:KS2013_1659"/>
<evidence type="ECO:0000256" key="1">
    <source>
        <dbReference type="SAM" id="Phobius"/>
    </source>
</evidence>
<evidence type="ECO:0000313" key="4">
    <source>
        <dbReference type="Proteomes" id="UP000094147"/>
    </source>
</evidence>
<dbReference type="Proteomes" id="UP000094147">
    <property type="component" value="Chromosome"/>
</dbReference>
<feature type="signal peptide" evidence="2">
    <location>
        <begin position="1"/>
        <end position="24"/>
    </location>
</feature>
<reference evidence="4" key="1">
    <citation type="submission" date="2015-08" db="EMBL/GenBank/DDBJ databases">
        <authorList>
            <person name="Kim K.M."/>
        </authorList>
    </citation>
    <scope>NUCLEOTIDE SEQUENCE [LARGE SCALE GENOMIC DNA]</scope>
    <source>
        <strain evidence="4">KCTC 23892</strain>
    </source>
</reference>
<keyword evidence="1" id="KW-0812">Transmembrane</keyword>
<gene>
    <name evidence="3" type="ORF">KS2013_1659</name>
</gene>
<dbReference type="PROSITE" id="PS51257">
    <property type="entry name" value="PROKAR_LIPOPROTEIN"/>
    <property type="match status" value="1"/>
</dbReference>
<accession>A0A1B3BC29</accession>
<evidence type="ECO:0000256" key="2">
    <source>
        <dbReference type="SAM" id="SignalP"/>
    </source>
</evidence>
<keyword evidence="4" id="KW-1185">Reference proteome</keyword>
<evidence type="ECO:0008006" key="5">
    <source>
        <dbReference type="Google" id="ProtNLM"/>
    </source>
</evidence>
<dbReference type="AlphaFoldDB" id="A0A1B3BC29"/>
<feature type="chain" id="PRO_5008544156" description="Lipoprotein" evidence="2">
    <location>
        <begin position="25"/>
        <end position="124"/>
    </location>
</feature>
<dbReference type="EMBL" id="CP012418">
    <property type="protein sequence ID" value="AOE50369.1"/>
    <property type="molecule type" value="Genomic_DNA"/>
</dbReference>
<feature type="transmembrane region" description="Helical" evidence="1">
    <location>
        <begin position="97"/>
        <end position="118"/>
    </location>
</feature>
<sequence length="124" mass="13530" precursor="true">MTASNRLFIVWACILSLISCTSMKPVPPEETNSKIQFKDRIIIYEKSGRIIDMKVVSVEQDRVTGSLVKDPLTSVTIPFADIEKVEVESIDGGMTTLAVLGGIVLLPFLLLGAMFGVMDSVDSH</sequence>
<organism evidence="3 4">
    <name type="scientific">Kangiella sediminilitoris</name>
    <dbReference type="NCBI Taxonomy" id="1144748"/>
    <lineage>
        <taxon>Bacteria</taxon>
        <taxon>Pseudomonadati</taxon>
        <taxon>Pseudomonadota</taxon>
        <taxon>Gammaproteobacteria</taxon>
        <taxon>Kangiellales</taxon>
        <taxon>Kangiellaceae</taxon>
        <taxon>Kangiella</taxon>
    </lineage>
</organism>
<keyword evidence="2" id="KW-0732">Signal</keyword>
<protein>
    <recommendedName>
        <fullName evidence="5">Lipoprotein</fullName>
    </recommendedName>
</protein>
<evidence type="ECO:0000313" key="3">
    <source>
        <dbReference type="EMBL" id="AOE50369.1"/>
    </source>
</evidence>
<keyword evidence="1" id="KW-0472">Membrane</keyword>
<name>A0A1B3BC29_9GAMM</name>
<keyword evidence="1" id="KW-1133">Transmembrane helix</keyword>
<dbReference type="RefSeq" id="WP_068992427.1">
    <property type="nucleotide sequence ID" value="NZ_CP012418.1"/>
</dbReference>